<comment type="similarity">
    <text evidence="2">Belongs to the bacterial solute-binding protein SsuA/TauA family.</text>
</comment>
<dbReference type="EMBL" id="CP006842">
    <property type="protein sequence ID" value="AHW63967.1"/>
    <property type="molecule type" value="Genomic_DNA"/>
</dbReference>
<keyword evidence="3 4" id="KW-0732">Signal</keyword>
<dbReference type="Gene3D" id="3.40.190.10">
    <property type="entry name" value="Periplasmic binding protein-like II"/>
    <property type="match status" value="3"/>
</dbReference>
<proteinExistence type="inferred from homology"/>
<gene>
    <name evidence="5" type="ORF">CGLY_07610</name>
</gene>
<dbReference type="HOGENOM" id="CLU_028871_9_1_11"/>
<evidence type="ECO:0000313" key="6">
    <source>
        <dbReference type="Proteomes" id="UP000023703"/>
    </source>
</evidence>
<dbReference type="Pfam" id="PF13379">
    <property type="entry name" value="NMT1_2"/>
    <property type="match status" value="1"/>
</dbReference>
<dbReference type="AlphaFoldDB" id="X5DTH5"/>
<evidence type="ECO:0000256" key="1">
    <source>
        <dbReference type="ARBA" id="ARBA00004418"/>
    </source>
</evidence>
<feature type="signal peptide" evidence="4">
    <location>
        <begin position="1"/>
        <end position="30"/>
    </location>
</feature>
<dbReference type="PANTHER" id="PTHR30024:SF47">
    <property type="entry name" value="TAURINE-BINDING PERIPLASMIC PROTEIN"/>
    <property type="match status" value="1"/>
</dbReference>
<comment type="subcellular location">
    <subcellularLocation>
        <location evidence="1">Periplasm</location>
    </subcellularLocation>
</comment>
<dbReference type="RefSeq" id="WP_038548178.1">
    <property type="nucleotide sequence ID" value="NZ_CP006842.1"/>
</dbReference>
<dbReference type="STRING" id="1404245.CGLY_07610"/>
<sequence>MTTTALPRVSRTAVALLATASLLLSTSACSGGDGHGTGASDAAMSLKLGWSEGWTAPQVAVAAEEGMWGDHDLDVTTTPFDSGRAALEALLGGGVDAAVLTEFPLVAAALRDQGVTAVANLSSYDSYRIIGSKKAGVRDDAGDADVGIASLYGKRVGVTLGTNMNFILDELLESNDIEAEIVNIGPTDFATALQKGDIDAGLMFDTFYAPTKKALGDDYVDIAVPPELYTGTMLLVVKNDLVEGGPDRLRALVDGVHDATGFIGGEPDAAREILTKRLVGGGATVDEETVRERWDEYDYTPGLDDSVRELMVREAEWIIDEGNGDAGPDIGTKIDGVLGIDAADTV</sequence>
<name>X5DTH5_9CORY</name>
<dbReference type="eggNOG" id="COG0715">
    <property type="taxonomic scope" value="Bacteria"/>
</dbReference>
<dbReference type="KEGG" id="cgy:CGLY_07610"/>
<dbReference type="Proteomes" id="UP000023703">
    <property type="component" value="Chromosome"/>
</dbReference>
<organism evidence="5 6">
    <name type="scientific">Corynebacterium glyciniphilum AJ 3170</name>
    <dbReference type="NCBI Taxonomy" id="1404245"/>
    <lineage>
        <taxon>Bacteria</taxon>
        <taxon>Bacillati</taxon>
        <taxon>Actinomycetota</taxon>
        <taxon>Actinomycetes</taxon>
        <taxon>Mycobacteriales</taxon>
        <taxon>Corynebacteriaceae</taxon>
        <taxon>Corynebacterium</taxon>
    </lineage>
</organism>
<keyword evidence="6" id="KW-1185">Reference proteome</keyword>
<dbReference type="GO" id="GO:0042597">
    <property type="term" value="C:periplasmic space"/>
    <property type="evidence" value="ECO:0007669"/>
    <property type="project" value="UniProtKB-SubCell"/>
</dbReference>
<accession>X5DTH5</accession>
<evidence type="ECO:0000256" key="4">
    <source>
        <dbReference type="SAM" id="SignalP"/>
    </source>
</evidence>
<dbReference type="OrthoDB" id="506623at2"/>
<evidence type="ECO:0000313" key="5">
    <source>
        <dbReference type="EMBL" id="AHW63967.1"/>
    </source>
</evidence>
<keyword evidence="5" id="KW-0449">Lipoprotein</keyword>
<evidence type="ECO:0000256" key="2">
    <source>
        <dbReference type="ARBA" id="ARBA00010742"/>
    </source>
</evidence>
<feature type="chain" id="PRO_5039535742" evidence="4">
    <location>
        <begin position="31"/>
        <end position="346"/>
    </location>
</feature>
<dbReference type="SUPFAM" id="SSF53850">
    <property type="entry name" value="Periplasmic binding protein-like II"/>
    <property type="match status" value="1"/>
</dbReference>
<dbReference type="GO" id="GO:0042918">
    <property type="term" value="P:alkanesulfonate transmembrane transport"/>
    <property type="evidence" value="ECO:0007669"/>
    <property type="project" value="TreeGrafter"/>
</dbReference>
<evidence type="ECO:0000256" key="3">
    <source>
        <dbReference type="ARBA" id="ARBA00022729"/>
    </source>
</evidence>
<dbReference type="PANTHER" id="PTHR30024">
    <property type="entry name" value="ALIPHATIC SULFONATES-BINDING PROTEIN-RELATED"/>
    <property type="match status" value="1"/>
</dbReference>
<protein>
    <submittedName>
        <fullName evidence="5">Putative ABC-type transporter, substrate-binding lipoprotein</fullName>
    </submittedName>
</protein>
<reference evidence="5 6" key="1">
    <citation type="journal article" date="2015" name="Int. J. Syst. Evol. Microbiol.">
        <title>Revisiting Corynebacterium glyciniphilum (ex Kubota et al., 1972) sp. nov., nom. rev., isolated from putrefied banana.</title>
        <authorList>
            <person name="Al-Dilaimi A."/>
            <person name="Bednarz H."/>
            <person name="Lomker A."/>
            <person name="Niehaus K."/>
            <person name="Kalinowski J."/>
            <person name="Ruckert C."/>
        </authorList>
    </citation>
    <scope>NUCLEOTIDE SEQUENCE [LARGE SCALE GENOMIC DNA]</scope>
    <source>
        <strain evidence="5">AJ 3170</strain>
    </source>
</reference>